<organism evidence="1 2">
    <name type="scientific">Candidatus Dojkabacteria bacterium CG_4_10_14_0_2_um_filter_Dojkabacteria_WS6_41_15</name>
    <dbReference type="NCBI Taxonomy" id="2014249"/>
    <lineage>
        <taxon>Bacteria</taxon>
        <taxon>Candidatus Dojkabacteria</taxon>
    </lineage>
</organism>
<protein>
    <submittedName>
        <fullName evidence="1">Uncharacterized protein</fullName>
    </submittedName>
</protein>
<dbReference type="EMBL" id="PFQB01000090">
    <property type="protein sequence ID" value="PJA13331.1"/>
    <property type="molecule type" value="Genomic_DNA"/>
</dbReference>
<reference evidence="2" key="1">
    <citation type="submission" date="2017-09" db="EMBL/GenBank/DDBJ databases">
        <title>Depth-based differentiation of microbial function through sediment-hosted aquifers and enrichment of novel symbionts in the deep terrestrial subsurface.</title>
        <authorList>
            <person name="Probst A.J."/>
            <person name="Ladd B."/>
            <person name="Jarett J.K."/>
            <person name="Geller-Mcgrath D.E."/>
            <person name="Sieber C.M.K."/>
            <person name="Emerson J.B."/>
            <person name="Anantharaman K."/>
            <person name="Thomas B.C."/>
            <person name="Malmstrom R."/>
            <person name="Stieglmeier M."/>
            <person name="Klingl A."/>
            <person name="Woyke T."/>
            <person name="Ryan C.M."/>
            <person name="Banfield J.F."/>
        </authorList>
    </citation>
    <scope>NUCLEOTIDE SEQUENCE [LARGE SCALE GENOMIC DNA]</scope>
</reference>
<sequence>MIDIVSLGNKLWCDTLGYNVEELETFTFLRSAFFNDSSYNYIIPKVANTDLNWSASDAIIQEQLLNNWHVSYYIRQSEIKSEYDRVLKEKGYEKADEESYLFLEMEHEFVIDDTEYEVVTEQTIDDYANVAKICFPGWVSNEAFSRALFKRAQSRLFNKCMHIT</sequence>
<evidence type="ECO:0000313" key="1">
    <source>
        <dbReference type="EMBL" id="PJA13331.1"/>
    </source>
</evidence>
<evidence type="ECO:0000313" key="2">
    <source>
        <dbReference type="Proteomes" id="UP000228952"/>
    </source>
</evidence>
<name>A0A2M7W2A1_9BACT</name>
<comment type="caution">
    <text evidence="1">The sequence shown here is derived from an EMBL/GenBank/DDBJ whole genome shotgun (WGS) entry which is preliminary data.</text>
</comment>
<gene>
    <name evidence="1" type="ORF">COX64_03540</name>
</gene>
<dbReference type="Proteomes" id="UP000228952">
    <property type="component" value="Unassembled WGS sequence"/>
</dbReference>
<dbReference type="AlphaFoldDB" id="A0A2M7W2A1"/>
<accession>A0A2M7W2A1</accession>
<proteinExistence type="predicted"/>